<dbReference type="InterPro" id="IPR000524">
    <property type="entry name" value="Tscrpt_reg_HTH_GntR"/>
</dbReference>
<dbReference type="Pfam" id="PF00392">
    <property type="entry name" value="GntR"/>
    <property type="match status" value="1"/>
</dbReference>
<dbReference type="GO" id="GO:0003677">
    <property type="term" value="F:DNA binding"/>
    <property type="evidence" value="ECO:0007669"/>
    <property type="project" value="UniProtKB-KW"/>
</dbReference>
<organism evidence="5 6">
    <name type="scientific">Rummeliibacillus stabekisii</name>
    <dbReference type="NCBI Taxonomy" id="241244"/>
    <lineage>
        <taxon>Bacteria</taxon>
        <taxon>Bacillati</taxon>
        <taxon>Bacillota</taxon>
        <taxon>Bacilli</taxon>
        <taxon>Bacillales</taxon>
        <taxon>Caryophanaceae</taxon>
        <taxon>Rummeliibacillus</taxon>
    </lineage>
</organism>
<evidence type="ECO:0000259" key="4">
    <source>
        <dbReference type="PROSITE" id="PS50949"/>
    </source>
</evidence>
<dbReference type="SUPFAM" id="SSF46785">
    <property type="entry name" value="Winged helix' DNA-binding domain"/>
    <property type="match status" value="1"/>
</dbReference>
<dbReference type="EMBL" id="CP014806">
    <property type="protein sequence ID" value="AMW99601.1"/>
    <property type="molecule type" value="Genomic_DNA"/>
</dbReference>
<dbReference type="KEGG" id="rst:ATY39_09095"/>
<dbReference type="PANTHER" id="PTHR43537:SF54">
    <property type="entry name" value="TRANSCRIPTIONAL REGULATOR, GNTR FAMILY"/>
    <property type="match status" value="1"/>
</dbReference>
<dbReference type="SMART" id="SM00345">
    <property type="entry name" value="HTH_GNTR"/>
    <property type="match status" value="1"/>
</dbReference>
<dbReference type="InterPro" id="IPR036388">
    <property type="entry name" value="WH-like_DNA-bd_sf"/>
</dbReference>
<dbReference type="STRING" id="241244.ATY39_09095"/>
<dbReference type="OrthoDB" id="9799482at2"/>
<evidence type="ECO:0000256" key="2">
    <source>
        <dbReference type="ARBA" id="ARBA00023125"/>
    </source>
</evidence>
<dbReference type="InterPro" id="IPR036390">
    <property type="entry name" value="WH_DNA-bd_sf"/>
</dbReference>
<sequence>MSAEKPATKMFIQIVRELRGIIQDEEIPPGGKIPSERVLAERLNVGRSSIREALRSLELLGLIETRRGGGTFVADFNNHQLVEVLAMFILQEEKDIRNVQAARMIIERDAIRIVAEDEVLRNLPVWESLLTNVIMNGKIEREDVMREIMIASQNRLVLKIWILLKQYSNEPYKNQSTAEEQPIIKMFLSELMLGHTQKAIVAFEEWAALLHKGRE</sequence>
<accession>A0A143HEC3</accession>
<feature type="domain" description="HTH gntR-type" evidence="4">
    <location>
        <begin position="8"/>
        <end position="76"/>
    </location>
</feature>
<dbReference type="Gene3D" id="1.10.10.10">
    <property type="entry name" value="Winged helix-like DNA-binding domain superfamily/Winged helix DNA-binding domain"/>
    <property type="match status" value="1"/>
</dbReference>
<dbReference type="PANTHER" id="PTHR43537">
    <property type="entry name" value="TRANSCRIPTIONAL REGULATOR, GNTR FAMILY"/>
    <property type="match status" value="1"/>
</dbReference>
<evidence type="ECO:0000256" key="3">
    <source>
        <dbReference type="ARBA" id="ARBA00023163"/>
    </source>
</evidence>
<gene>
    <name evidence="5" type="ORF">ATY39_09095</name>
</gene>
<keyword evidence="6" id="KW-1185">Reference proteome</keyword>
<keyword evidence="3" id="KW-0804">Transcription</keyword>
<keyword evidence="2" id="KW-0238">DNA-binding</keyword>
<reference evidence="5 6" key="1">
    <citation type="journal article" date="2016" name="Genome Announc.">
        <title>Whole-Genome Sequence of Rummeliibacillus stabekisii Strain PP9 Isolated from Antarctic Soil.</title>
        <authorList>
            <person name="da Mota F.F."/>
            <person name="Vollu R.E."/>
            <person name="Jurelevicius D."/>
            <person name="Seldin L."/>
        </authorList>
    </citation>
    <scope>NUCLEOTIDE SEQUENCE [LARGE SCALE GENOMIC DNA]</scope>
    <source>
        <strain evidence="5 6">PP9</strain>
    </source>
</reference>
<reference evidence="6" key="2">
    <citation type="submission" date="2016-03" db="EMBL/GenBank/DDBJ databases">
        <authorList>
            <person name="Ploux O."/>
        </authorList>
    </citation>
    <scope>NUCLEOTIDE SEQUENCE [LARGE SCALE GENOMIC DNA]</scope>
    <source>
        <strain evidence="6">PP9</strain>
    </source>
</reference>
<dbReference type="PROSITE" id="PS50949">
    <property type="entry name" value="HTH_GNTR"/>
    <property type="match status" value="1"/>
</dbReference>
<dbReference type="GO" id="GO:0003700">
    <property type="term" value="F:DNA-binding transcription factor activity"/>
    <property type="evidence" value="ECO:0007669"/>
    <property type="project" value="InterPro"/>
</dbReference>
<dbReference type="PRINTS" id="PR00035">
    <property type="entry name" value="HTHGNTR"/>
</dbReference>
<evidence type="ECO:0000256" key="1">
    <source>
        <dbReference type="ARBA" id="ARBA00023015"/>
    </source>
</evidence>
<keyword evidence="1" id="KW-0805">Transcription regulation</keyword>
<dbReference type="CDD" id="cd07377">
    <property type="entry name" value="WHTH_GntR"/>
    <property type="match status" value="1"/>
</dbReference>
<name>A0A143HEC3_9BACL</name>
<dbReference type="Proteomes" id="UP000076021">
    <property type="component" value="Chromosome"/>
</dbReference>
<proteinExistence type="predicted"/>
<evidence type="ECO:0000313" key="5">
    <source>
        <dbReference type="EMBL" id="AMW99601.1"/>
    </source>
</evidence>
<evidence type="ECO:0000313" key="6">
    <source>
        <dbReference type="Proteomes" id="UP000076021"/>
    </source>
</evidence>
<dbReference type="RefSeq" id="WP_066788847.1">
    <property type="nucleotide sequence ID" value="NZ_CP014806.1"/>
</dbReference>
<dbReference type="AlphaFoldDB" id="A0A143HEC3"/>
<protein>
    <submittedName>
        <fullName evidence="5">GntR family transcriptional regulator</fullName>
    </submittedName>
</protein>